<feature type="transmembrane region" description="Helical" evidence="1">
    <location>
        <begin position="119"/>
        <end position="139"/>
    </location>
</feature>
<keyword evidence="1" id="KW-0812">Transmembrane</keyword>
<evidence type="ECO:0000313" key="2">
    <source>
        <dbReference type="EMBL" id="GAA4265779.1"/>
    </source>
</evidence>
<dbReference type="Proteomes" id="UP001501594">
    <property type="component" value="Unassembled WGS sequence"/>
</dbReference>
<keyword evidence="1" id="KW-0472">Membrane</keyword>
<evidence type="ECO:0008006" key="4">
    <source>
        <dbReference type="Google" id="ProtNLM"/>
    </source>
</evidence>
<accession>A0ABP8E1C6</accession>
<evidence type="ECO:0000256" key="1">
    <source>
        <dbReference type="SAM" id="Phobius"/>
    </source>
</evidence>
<sequence length="143" mass="15142">MTDNTNLSPAAARALLDDARRISERAHDAVRWPYVTFLLALGCSTSLGTLGMAVTTGRAFGLTYVATLGAGFASILFFLITTQGRRAFAWSRRWTIYIAAWLAAYLFAIGVVSFAHGSIALAGVSSGLVLAVTLGAAILEAKR</sequence>
<name>A0ABP8E1C6_9MICO</name>
<proteinExistence type="predicted"/>
<dbReference type="EMBL" id="BAABAU010000001">
    <property type="protein sequence ID" value="GAA4265779.1"/>
    <property type="molecule type" value="Genomic_DNA"/>
</dbReference>
<keyword evidence="3" id="KW-1185">Reference proteome</keyword>
<dbReference type="RefSeq" id="WP_344794440.1">
    <property type="nucleotide sequence ID" value="NZ_BAABAU010000001.1"/>
</dbReference>
<feature type="transmembrane region" description="Helical" evidence="1">
    <location>
        <begin position="60"/>
        <end position="82"/>
    </location>
</feature>
<gene>
    <name evidence="2" type="ORF">GCM10022256_13910</name>
</gene>
<feature type="transmembrane region" description="Helical" evidence="1">
    <location>
        <begin position="94"/>
        <end position="113"/>
    </location>
</feature>
<protein>
    <recommendedName>
        <fullName evidence="4">Chemotaxis protein CheY</fullName>
    </recommendedName>
</protein>
<keyword evidence="1" id="KW-1133">Transmembrane helix</keyword>
<feature type="transmembrane region" description="Helical" evidence="1">
    <location>
        <begin position="32"/>
        <end position="54"/>
    </location>
</feature>
<evidence type="ECO:0000313" key="3">
    <source>
        <dbReference type="Proteomes" id="UP001501594"/>
    </source>
</evidence>
<organism evidence="2 3">
    <name type="scientific">Frondihabitans peucedani</name>
    <dbReference type="NCBI Taxonomy" id="598626"/>
    <lineage>
        <taxon>Bacteria</taxon>
        <taxon>Bacillati</taxon>
        <taxon>Actinomycetota</taxon>
        <taxon>Actinomycetes</taxon>
        <taxon>Micrococcales</taxon>
        <taxon>Microbacteriaceae</taxon>
        <taxon>Frondihabitans</taxon>
    </lineage>
</organism>
<reference evidence="3" key="1">
    <citation type="journal article" date="2019" name="Int. J. Syst. Evol. Microbiol.">
        <title>The Global Catalogue of Microorganisms (GCM) 10K type strain sequencing project: providing services to taxonomists for standard genome sequencing and annotation.</title>
        <authorList>
            <consortium name="The Broad Institute Genomics Platform"/>
            <consortium name="The Broad Institute Genome Sequencing Center for Infectious Disease"/>
            <person name="Wu L."/>
            <person name="Ma J."/>
        </authorList>
    </citation>
    <scope>NUCLEOTIDE SEQUENCE [LARGE SCALE GENOMIC DNA]</scope>
    <source>
        <strain evidence="3">JCM 17442</strain>
    </source>
</reference>
<comment type="caution">
    <text evidence="2">The sequence shown here is derived from an EMBL/GenBank/DDBJ whole genome shotgun (WGS) entry which is preliminary data.</text>
</comment>